<organism evidence="2">
    <name type="scientific">Candidatus Kentrum sp. LPFa</name>
    <dbReference type="NCBI Taxonomy" id="2126335"/>
    <lineage>
        <taxon>Bacteria</taxon>
        <taxon>Pseudomonadati</taxon>
        <taxon>Pseudomonadota</taxon>
        <taxon>Gammaproteobacteria</taxon>
        <taxon>Candidatus Kentrum</taxon>
    </lineage>
</organism>
<proteinExistence type="predicted"/>
<reference evidence="2" key="1">
    <citation type="submission" date="2019-02" db="EMBL/GenBank/DDBJ databases">
        <authorList>
            <person name="Gruber-Vodicka R. H."/>
            <person name="Seah K. B. B."/>
        </authorList>
    </citation>
    <scope>NUCLEOTIDE SEQUENCE</scope>
    <source>
        <strain evidence="2">BECK_S313</strain>
    </source>
</reference>
<gene>
    <name evidence="2" type="ORF">BECKLPF1236B_GA0070989_10897</name>
</gene>
<evidence type="ECO:0000313" key="2">
    <source>
        <dbReference type="EMBL" id="VFK16102.1"/>
    </source>
</evidence>
<feature type="region of interest" description="Disordered" evidence="1">
    <location>
        <begin position="35"/>
        <end position="167"/>
    </location>
</feature>
<evidence type="ECO:0000256" key="1">
    <source>
        <dbReference type="SAM" id="MobiDB-lite"/>
    </source>
</evidence>
<evidence type="ECO:0008006" key="3">
    <source>
        <dbReference type="Google" id="ProtNLM"/>
    </source>
</evidence>
<dbReference type="PANTHER" id="PTHR38753:SF1">
    <property type="entry name" value="SLR1441 PROTEIN"/>
    <property type="match status" value="1"/>
</dbReference>
<dbReference type="AlphaFoldDB" id="A0A450WGI1"/>
<protein>
    <recommendedName>
        <fullName evidence="3">DUF3782 domain-containing protein</fullName>
    </recommendedName>
</protein>
<feature type="compositionally biased region" description="Basic and acidic residues" evidence="1">
    <location>
        <begin position="38"/>
        <end position="167"/>
    </location>
</feature>
<accession>A0A450WGI1</accession>
<dbReference type="InterPro" id="IPR011335">
    <property type="entry name" value="Restrct_endonuc-II-like"/>
</dbReference>
<sequence>MKTTQIDNTPSTLFVESDRCLAELGAYLRETARLMQQRSEEAERRSKEETQRIREEIEQRAKQEAERREAEAAQREAEAKRIREEIEQRAKQEAERREAEAAQRKQEAEQKEKQEAQRREAEAAQRKKEAEQREKEDERREKEAAQEAIEAARKEREAEKEARRREREVDKKLNKLEDLFTTQWGRLVESLVEGALVPLFQDYGIPIQRTIRRVDGVYQKQEYEFDILVVNGIQLIIVEVKTTLRPDDVTNFIKKLDQCKLWMPEYASKIIYGAVAFLQANASAHRMAEKQRLFVIRATGDSAAIVNQEEFEARAW</sequence>
<dbReference type="PANTHER" id="PTHR38753">
    <property type="entry name" value="SLR1441 PROTEIN"/>
    <property type="match status" value="1"/>
</dbReference>
<dbReference type="EMBL" id="CAADFK010000089">
    <property type="protein sequence ID" value="VFK16102.1"/>
    <property type="molecule type" value="Genomic_DNA"/>
</dbReference>
<dbReference type="SUPFAM" id="SSF52980">
    <property type="entry name" value="Restriction endonuclease-like"/>
    <property type="match status" value="1"/>
</dbReference>
<name>A0A450WGI1_9GAMM</name>